<keyword evidence="3" id="KW-0786">Thiamine pyrophosphate</keyword>
<dbReference type="PANTHER" id="PTHR47514">
    <property type="entry name" value="TRANSKETOLASE N-TERMINAL SECTION-RELATED"/>
    <property type="match status" value="1"/>
</dbReference>
<keyword evidence="6" id="KW-1185">Reference proteome</keyword>
<name>I8RHP7_9FIRM</name>
<evidence type="ECO:0000313" key="6">
    <source>
        <dbReference type="Proteomes" id="UP000004324"/>
    </source>
</evidence>
<proteinExistence type="inferred from homology"/>
<gene>
    <name evidence="5" type="ORF">FB4_4214</name>
</gene>
<comment type="cofactor">
    <cofactor evidence="1">
        <name>thiamine diphosphate</name>
        <dbReference type="ChEBI" id="CHEBI:58937"/>
    </cofactor>
</comment>
<evidence type="ECO:0000259" key="4">
    <source>
        <dbReference type="Pfam" id="PF00456"/>
    </source>
</evidence>
<dbReference type="PANTHER" id="PTHR47514:SF1">
    <property type="entry name" value="TRANSKETOLASE N-TERMINAL SECTION-RELATED"/>
    <property type="match status" value="1"/>
</dbReference>
<protein>
    <submittedName>
        <fullName evidence="5">Transketolase domain-containing protein</fullName>
    </submittedName>
</protein>
<organism evidence="5 6">
    <name type="scientific">Pelosinus fermentans B4</name>
    <dbReference type="NCBI Taxonomy" id="1149862"/>
    <lineage>
        <taxon>Bacteria</taxon>
        <taxon>Bacillati</taxon>
        <taxon>Bacillota</taxon>
        <taxon>Negativicutes</taxon>
        <taxon>Selenomonadales</taxon>
        <taxon>Sporomusaceae</taxon>
        <taxon>Pelosinus</taxon>
    </lineage>
</organism>
<dbReference type="Proteomes" id="UP000004324">
    <property type="component" value="Unassembled WGS sequence"/>
</dbReference>
<dbReference type="SUPFAM" id="SSF52518">
    <property type="entry name" value="Thiamin diphosphate-binding fold (THDP-binding)"/>
    <property type="match status" value="1"/>
</dbReference>
<dbReference type="EMBL" id="AKVJ01000030">
    <property type="protein sequence ID" value="EIW17465.1"/>
    <property type="molecule type" value="Genomic_DNA"/>
</dbReference>
<dbReference type="InterPro" id="IPR005474">
    <property type="entry name" value="Transketolase_N"/>
</dbReference>
<comment type="similarity">
    <text evidence="2">Belongs to the transketolase family.</text>
</comment>
<dbReference type="AlphaFoldDB" id="I8RHP7"/>
<dbReference type="InterPro" id="IPR029061">
    <property type="entry name" value="THDP-binding"/>
</dbReference>
<feature type="domain" description="Transketolase N-terminal" evidence="4">
    <location>
        <begin position="14"/>
        <end position="274"/>
    </location>
</feature>
<dbReference type="Gene3D" id="3.40.50.970">
    <property type="match status" value="1"/>
</dbReference>
<evidence type="ECO:0000313" key="5">
    <source>
        <dbReference type="EMBL" id="EIW17465.1"/>
    </source>
</evidence>
<accession>I8RHP7</accession>
<dbReference type="Pfam" id="PF00456">
    <property type="entry name" value="Transketolase_N"/>
    <property type="match status" value="1"/>
</dbReference>
<dbReference type="RefSeq" id="WP_007935898.1">
    <property type="nucleotide sequence ID" value="NZ_AKVJ01000030.1"/>
</dbReference>
<comment type="caution">
    <text evidence="5">The sequence shown here is derived from an EMBL/GenBank/DDBJ whole genome shotgun (WGS) entry which is preliminary data.</text>
</comment>
<evidence type="ECO:0000256" key="1">
    <source>
        <dbReference type="ARBA" id="ARBA00001964"/>
    </source>
</evidence>
<evidence type="ECO:0000256" key="2">
    <source>
        <dbReference type="ARBA" id="ARBA00007131"/>
    </source>
</evidence>
<evidence type="ECO:0000256" key="3">
    <source>
        <dbReference type="ARBA" id="ARBA00023052"/>
    </source>
</evidence>
<sequence>MALTAEKVSQLEEITKKMRIDIIETLYKVQTGHPGGSLSAVEIMTTLYFNHMRVDCTTPGCPDRDRFIASKGHCAPVVYTTLACKGYFPEEELGSLRQLGCMLQGHPDMKRIPGVDLSTGSLGLGLSVGVGLASAAKLDKKDYNTYVLLGDGELQEGQNWEAFMAGAKYKLNNLIAIVDYNGVQLDGTVDDVMPLGNLRKKFEAFDWHVIECDGHDLVALDKAFTAAKQEAGMPSVIIAKTIKGKGVSFMEGKNTWHGKAIGKQEYETAIAELGGSI</sequence>
<dbReference type="PATRIC" id="fig|1149862.3.peg.3182"/>
<dbReference type="OrthoDB" id="8732661at2"/>
<dbReference type="CDD" id="cd02012">
    <property type="entry name" value="TPP_TK"/>
    <property type="match status" value="1"/>
</dbReference>
<reference evidence="5 6" key="1">
    <citation type="journal article" date="2012" name="J. Bacteriol.">
        <title>Draft Genome Sequences for Two Metal-Reducing Pelosinus fermentans Strains Isolated from a Cr(VI)-Contaminated Site and for Type Strain R7.</title>
        <authorList>
            <person name="Brown S.D."/>
            <person name="Podar M."/>
            <person name="Klingeman D.M."/>
            <person name="Johnson C.M."/>
            <person name="Yang Z.K."/>
            <person name="Utturkar S.M."/>
            <person name="Land M.L."/>
            <person name="Mosher J.J."/>
            <person name="Hurt R.A.Jr."/>
            <person name="Phelps T.J."/>
            <person name="Palumbo A.V."/>
            <person name="Arkin A.P."/>
            <person name="Hazen T.C."/>
            <person name="Elias D.A."/>
        </authorList>
    </citation>
    <scope>NUCLEOTIDE SEQUENCE [LARGE SCALE GENOMIC DNA]</scope>
    <source>
        <strain evidence="5 6">B4</strain>
    </source>
</reference>